<dbReference type="EMBL" id="PQGA01000004">
    <property type="protein sequence ID" value="POR52774.1"/>
    <property type="molecule type" value="Genomic_DNA"/>
</dbReference>
<evidence type="ECO:0000313" key="2">
    <source>
        <dbReference type="Proteomes" id="UP000237381"/>
    </source>
</evidence>
<dbReference type="OrthoDB" id="9099522at2"/>
<comment type="caution">
    <text evidence="1">The sequence shown here is derived from an EMBL/GenBank/DDBJ whole genome shotgun (WGS) entry which is preliminary data.</text>
</comment>
<reference evidence="1 2" key="1">
    <citation type="submission" date="2018-01" db="EMBL/GenBank/DDBJ databases">
        <title>Genomic Encyclopedia of Type Strains, Phase III (KMG-III): the genomes of soil and plant-associated and newly described type strains.</title>
        <authorList>
            <person name="Whitman W."/>
        </authorList>
    </citation>
    <scope>NUCLEOTIDE SEQUENCE [LARGE SCALE GENOMIC DNA]</scope>
    <source>
        <strain evidence="1 2">JCM 18070</strain>
    </source>
</reference>
<gene>
    <name evidence="1" type="ORF">B0G62_10471</name>
</gene>
<protein>
    <submittedName>
        <fullName evidence="1">Uncharacterized protein</fullName>
    </submittedName>
</protein>
<evidence type="ECO:0000313" key="1">
    <source>
        <dbReference type="EMBL" id="POR52774.1"/>
    </source>
</evidence>
<sequence>MTMVLITDVPTLIPAIYGKYRNRITYVAGYDEYVARVRVIRRKKLADGSLDPDLAEVEVYVPDDRRAGIEAPRGAWVDAEYLRCTARLSKNRKSLRDFFDSGELERAV</sequence>
<organism evidence="1 2">
    <name type="scientific">Paraburkholderia eburnea</name>
    <dbReference type="NCBI Taxonomy" id="1189126"/>
    <lineage>
        <taxon>Bacteria</taxon>
        <taxon>Pseudomonadati</taxon>
        <taxon>Pseudomonadota</taxon>
        <taxon>Betaproteobacteria</taxon>
        <taxon>Burkholderiales</taxon>
        <taxon>Burkholderiaceae</taxon>
        <taxon>Paraburkholderia</taxon>
    </lineage>
</organism>
<keyword evidence="2" id="KW-1185">Reference proteome</keyword>
<dbReference type="Proteomes" id="UP000237381">
    <property type="component" value="Unassembled WGS sequence"/>
</dbReference>
<dbReference type="AlphaFoldDB" id="A0A2S4MDH9"/>
<proteinExistence type="predicted"/>
<accession>A0A2S4MDH9</accession>
<dbReference type="RefSeq" id="WP_146055241.1">
    <property type="nucleotide sequence ID" value="NZ_PQGA01000004.1"/>
</dbReference>
<name>A0A2S4MDH9_9BURK</name>